<dbReference type="CDD" id="cd04186">
    <property type="entry name" value="GT_2_like_c"/>
    <property type="match status" value="1"/>
</dbReference>
<comment type="caution">
    <text evidence="2">The sequence shown here is derived from an EMBL/GenBank/DDBJ whole genome shotgun (WGS) entry which is preliminary data.</text>
</comment>
<dbReference type="RefSeq" id="WP_006950407.1">
    <property type="nucleotide sequence ID" value="NZ_BAJI01000015.1"/>
</dbReference>
<dbReference type="PANTHER" id="PTHR43179:SF7">
    <property type="entry name" value="RHAMNOSYLTRANSFERASE WBBL"/>
    <property type="match status" value="1"/>
</dbReference>
<accession>E0NV45</accession>
<dbReference type="OrthoDB" id="9771846at2"/>
<organism evidence="2 3">
    <name type="scientific">Hoylesella marshii DSM 16973 = JCM 13450</name>
    <dbReference type="NCBI Taxonomy" id="862515"/>
    <lineage>
        <taxon>Bacteria</taxon>
        <taxon>Pseudomonadati</taxon>
        <taxon>Bacteroidota</taxon>
        <taxon>Bacteroidia</taxon>
        <taxon>Bacteroidales</taxon>
        <taxon>Prevotellaceae</taxon>
        <taxon>Hoylesella</taxon>
    </lineage>
</organism>
<sequence length="399" mass="45712">MKKLSVVIVSYNVKYYLEQCLDSLLRALQDIEAEVLVVDNHSHDGSVDYLRRRFADVNFIACNHNNGFAHANNIAIKQAEGEYVLLLNPDTLVGEHVLINALQFMDAHPRGGALGVKMLTDSGSPAPESRRGLPRPMTAFYKMCGLCAKYPRSKRFGRYYMGYLPWDKPAKIDVVSGAFCLLRKQAIDEAGLLDEDFFMYGEDIDLSYRIQKKGYDNWYLPEEILHYKGESTQKSSFRYVHVFYGAMLIFLRKHFSHLSFWIELPIKAAICVKAVCTFLQMNMQEIRKYMGFSHQHRTSKPEYVFIGHAEMIAACQHLCKNQGLSGEFHVGDKTSLPQGHLMYIDRLVQKRLVYAVYDVKAFSYAAILSRFAQQPHDNIKIGIFHPDRGILITGEDIIR</sequence>
<dbReference type="EC" id="2.4.-.-" evidence="2"/>
<dbReference type="InterPro" id="IPR029044">
    <property type="entry name" value="Nucleotide-diphossugar_trans"/>
</dbReference>
<keyword evidence="3" id="KW-1185">Reference proteome</keyword>
<proteinExistence type="predicted"/>
<dbReference type="AlphaFoldDB" id="E0NV45"/>
<keyword evidence="2" id="KW-0808">Transferase</keyword>
<dbReference type="PANTHER" id="PTHR43179">
    <property type="entry name" value="RHAMNOSYLTRANSFERASE WBBL"/>
    <property type="match status" value="1"/>
</dbReference>
<dbReference type="Pfam" id="PF00535">
    <property type="entry name" value="Glycos_transf_2"/>
    <property type="match status" value="1"/>
</dbReference>
<dbReference type="HOGENOM" id="CLU_023845_0_1_10"/>
<evidence type="ECO:0000313" key="3">
    <source>
        <dbReference type="Proteomes" id="UP000004394"/>
    </source>
</evidence>
<feature type="domain" description="Glycosyltransferase 2-like" evidence="1">
    <location>
        <begin position="5"/>
        <end position="144"/>
    </location>
</feature>
<gene>
    <name evidence="2" type="primary">wbbL</name>
    <name evidence="2" type="ORF">HMPREF0658_2050</name>
</gene>
<evidence type="ECO:0000259" key="1">
    <source>
        <dbReference type="Pfam" id="PF00535"/>
    </source>
</evidence>
<dbReference type="Gene3D" id="3.90.550.10">
    <property type="entry name" value="Spore Coat Polysaccharide Biosynthesis Protein SpsA, Chain A"/>
    <property type="match status" value="1"/>
</dbReference>
<dbReference type="eggNOG" id="COG1216">
    <property type="taxonomic scope" value="Bacteria"/>
</dbReference>
<reference evidence="2" key="1">
    <citation type="submission" date="2010-07" db="EMBL/GenBank/DDBJ databases">
        <authorList>
            <person name="Muzny D."/>
            <person name="Qin X."/>
            <person name="Deng J."/>
            <person name="Jiang H."/>
            <person name="Liu Y."/>
            <person name="Qu J."/>
            <person name="Song X.-Z."/>
            <person name="Zhang L."/>
            <person name="Thornton R."/>
            <person name="Coyle M."/>
            <person name="Francisco L."/>
            <person name="Jackson L."/>
            <person name="Javaid M."/>
            <person name="Korchina V."/>
            <person name="Kovar C."/>
            <person name="Mata R."/>
            <person name="Mathew T."/>
            <person name="Ngo R."/>
            <person name="Nguyen L."/>
            <person name="Nguyen N."/>
            <person name="Okwuonu G."/>
            <person name="Ongeri F."/>
            <person name="Pham C."/>
            <person name="Simmons D."/>
            <person name="Wilczek-Boney K."/>
            <person name="Hale W."/>
            <person name="Jakkamsetti A."/>
            <person name="Pham P."/>
            <person name="Ruth R."/>
            <person name="San Lucas F."/>
            <person name="Warren J."/>
            <person name="Zhang J."/>
            <person name="Zhao Z."/>
            <person name="Zhou C."/>
            <person name="Zhu D."/>
            <person name="Lee S."/>
            <person name="Bess C."/>
            <person name="Blankenburg K."/>
            <person name="Forbes L."/>
            <person name="Fu Q."/>
            <person name="Gubbala S."/>
            <person name="Hirani K."/>
            <person name="Jayaseelan J.C."/>
            <person name="Lara F."/>
            <person name="Munidasa M."/>
            <person name="Palculict T."/>
            <person name="Patil S."/>
            <person name="Pu L.-L."/>
            <person name="Saada N."/>
            <person name="Tang L."/>
            <person name="Weissenberger G."/>
            <person name="Zhu Y."/>
            <person name="Hemphill L."/>
            <person name="Shang Y."/>
            <person name="Youmans B."/>
            <person name="Ayvaz T."/>
            <person name="Ross M."/>
            <person name="Santibanez J."/>
            <person name="Aqrawi P."/>
            <person name="Gross S."/>
            <person name="Joshi V."/>
            <person name="Fowler G."/>
            <person name="Nazareth L."/>
            <person name="Reid J."/>
            <person name="Worley K."/>
            <person name="Petrosino J."/>
            <person name="Highlander S."/>
            <person name="Gibbs R."/>
        </authorList>
    </citation>
    <scope>NUCLEOTIDE SEQUENCE [LARGE SCALE GENOMIC DNA]</scope>
    <source>
        <strain evidence="2">DSM 16973</strain>
    </source>
</reference>
<name>E0NV45_9BACT</name>
<dbReference type="GO" id="GO:0016757">
    <property type="term" value="F:glycosyltransferase activity"/>
    <property type="evidence" value="ECO:0007669"/>
    <property type="project" value="UniProtKB-KW"/>
</dbReference>
<dbReference type="InterPro" id="IPR001173">
    <property type="entry name" value="Glyco_trans_2-like"/>
</dbReference>
<dbReference type="SUPFAM" id="SSF53448">
    <property type="entry name" value="Nucleotide-diphospho-sugar transferases"/>
    <property type="match status" value="1"/>
</dbReference>
<dbReference type="EMBL" id="AEEI01000056">
    <property type="protein sequence ID" value="EFM01043.1"/>
    <property type="molecule type" value="Genomic_DNA"/>
</dbReference>
<evidence type="ECO:0000313" key="2">
    <source>
        <dbReference type="EMBL" id="EFM01043.1"/>
    </source>
</evidence>
<keyword evidence="2" id="KW-0328">Glycosyltransferase</keyword>
<protein>
    <submittedName>
        <fullName evidence="2">Glycosyltransferase, group 2 family protein</fullName>
        <ecNumber evidence="2">2.4.-.-</ecNumber>
    </submittedName>
</protein>
<dbReference type="Proteomes" id="UP000004394">
    <property type="component" value="Unassembled WGS sequence"/>
</dbReference>
<dbReference type="STRING" id="862515.HMPREF0658_2050"/>